<comment type="similarity">
    <text evidence="5">Belongs to the PI3/PI4-kinase family. Type II PI4K subfamily.</text>
</comment>
<keyword evidence="3 5" id="KW-0418">Kinase</keyword>
<dbReference type="GO" id="GO:0004430">
    <property type="term" value="F:1-phosphatidylinositol 4-kinase activity"/>
    <property type="evidence" value="ECO:0007669"/>
    <property type="project" value="UniProtKB-UniRule"/>
</dbReference>
<evidence type="ECO:0000256" key="3">
    <source>
        <dbReference type="ARBA" id="ARBA00022777"/>
    </source>
</evidence>
<dbReference type="InterPro" id="IPR039756">
    <property type="entry name" value="Lsb6/PI4K2"/>
</dbReference>
<dbReference type="GO" id="GO:0005802">
    <property type="term" value="C:trans-Golgi network"/>
    <property type="evidence" value="ECO:0007669"/>
    <property type="project" value="TreeGrafter"/>
</dbReference>
<dbReference type="EC" id="2.7.1.67" evidence="5"/>
<organism evidence="6 7">
    <name type="scientific">Ancylostoma ceylanicum</name>
    <dbReference type="NCBI Taxonomy" id="53326"/>
    <lineage>
        <taxon>Eukaryota</taxon>
        <taxon>Metazoa</taxon>
        <taxon>Ecdysozoa</taxon>
        <taxon>Nematoda</taxon>
        <taxon>Chromadorea</taxon>
        <taxon>Rhabditida</taxon>
        <taxon>Rhabditina</taxon>
        <taxon>Rhabditomorpha</taxon>
        <taxon>Strongyloidea</taxon>
        <taxon>Ancylostomatidae</taxon>
        <taxon>Ancylostomatinae</taxon>
        <taxon>Ancylostoma</taxon>
    </lineage>
</organism>
<keyword evidence="2 5" id="KW-0547">Nucleotide-binding</keyword>
<dbReference type="EMBL" id="JARK01000412">
    <property type="protein sequence ID" value="EYC37243.1"/>
    <property type="molecule type" value="Genomic_DNA"/>
</dbReference>
<dbReference type="GO" id="GO:0046854">
    <property type="term" value="P:phosphatidylinositol phosphate biosynthetic process"/>
    <property type="evidence" value="ECO:0007669"/>
    <property type="project" value="UniProtKB-UniRule"/>
</dbReference>
<keyword evidence="7" id="KW-1185">Reference proteome</keyword>
<comment type="caution">
    <text evidence="6">The sequence shown here is derived from an EMBL/GenBank/DDBJ whole genome shotgun (WGS) entry which is preliminary data.</text>
</comment>
<dbReference type="GO" id="GO:0007030">
    <property type="term" value="P:Golgi organization"/>
    <property type="evidence" value="ECO:0007669"/>
    <property type="project" value="TreeGrafter"/>
</dbReference>
<dbReference type="GO" id="GO:0005524">
    <property type="term" value="F:ATP binding"/>
    <property type="evidence" value="ECO:0007669"/>
    <property type="project" value="UniProtKB-UniRule"/>
</dbReference>
<evidence type="ECO:0000256" key="1">
    <source>
        <dbReference type="ARBA" id="ARBA00022679"/>
    </source>
</evidence>
<dbReference type="GO" id="GO:0005768">
    <property type="term" value="C:endosome"/>
    <property type="evidence" value="ECO:0007669"/>
    <property type="project" value="TreeGrafter"/>
</dbReference>
<dbReference type="GO" id="GO:0005886">
    <property type="term" value="C:plasma membrane"/>
    <property type="evidence" value="ECO:0007669"/>
    <property type="project" value="TreeGrafter"/>
</dbReference>
<reference evidence="7" key="1">
    <citation type="journal article" date="2015" name="Nat. Genet.">
        <title>The genome and transcriptome of the zoonotic hookworm Ancylostoma ceylanicum identify infection-specific gene families.</title>
        <authorList>
            <person name="Schwarz E.M."/>
            <person name="Hu Y."/>
            <person name="Antoshechkin I."/>
            <person name="Miller M.M."/>
            <person name="Sternberg P.W."/>
            <person name="Aroian R.V."/>
        </authorList>
    </citation>
    <scope>NUCLEOTIDE SEQUENCE</scope>
    <source>
        <strain evidence="7">HY135</strain>
    </source>
</reference>
<dbReference type="PANTHER" id="PTHR12865">
    <property type="entry name" value="PHOSPHATIDYLINOSITOL 4-KINASE TYPE-II"/>
    <property type="match status" value="1"/>
</dbReference>
<keyword evidence="4 5" id="KW-0067">ATP-binding</keyword>
<evidence type="ECO:0000313" key="6">
    <source>
        <dbReference type="EMBL" id="EYC37243.1"/>
    </source>
</evidence>
<evidence type="ECO:0000256" key="2">
    <source>
        <dbReference type="ARBA" id="ARBA00022741"/>
    </source>
</evidence>
<evidence type="ECO:0000256" key="4">
    <source>
        <dbReference type="ARBA" id="ARBA00022840"/>
    </source>
</evidence>
<evidence type="ECO:0000313" key="7">
    <source>
        <dbReference type="Proteomes" id="UP000024635"/>
    </source>
</evidence>
<dbReference type="Proteomes" id="UP000024635">
    <property type="component" value="Unassembled WGS sequence"/>
</dbReference>
<comment type="subcellular location">
    <subcellularLocation>
        <location evidence="5">Membrane</location>
        <topology evidence="5">Peripheral membrane protein</topology>
    </subcellularLocation>
</comment>
<keyword evidence="1 5" id="KW-0808">Transferase</keyword>
<dbReference type="GO" id="GO:0007032">
    <property type="term" value="P:endosome organization"/>
    <property type="evidence" value="ECO:0007669"/>
    <property type="project" value="TreeGrafter"/>
</dbReference>
<proteinExistence type="inferred from homology"/>
<name>A0A016WE06_9BILA</name>
<dbReference type="OrthoDB" id="3349449at2759"/>
<dbReference type="AlphaFoldDB" id="A0A016WE06"/>
<accession>A0A016WE06</accession>
<gene>
    <name evidence="6" type="primary">Acey_s0812.g2470</name>
    <name evidence="6" type="synonym">Acey-ZC8.6</name>
    <name evidence="6" type="ORF">Y032_0812g2470</name>
</gene>
<protein>
    <recommendedName>
        <fullName evidence="5">Phosphatidylinositol 4-kinase type 2</fullName>
        <ecNumber evidence="5">2.7.1.67</ecNumber>
    </recommendedName>
</protein>
<comment type="catalytic activity">
    <reaction evidence="5">
        <text>a 1,2-diacyl-sn-glycero-3-phospho-(1D-myo-inositol) + ATP = a 1,2-diacyl-sn-glycero-3-phospho-(1D-myo-inositol 4-phosphate) + ADP + H(+)</text>
        <dbReference type="Rhea" id="RHEA:19877"/>
        <dbReference type="ChEBI" id="CHEBI:15378"/>
        <dbReference type="ChEBI" id="CHEBI:30616"/>
        <dbReference type="ChEBI" id="CHEBI:57880"/>
        <dbReference type="ChEBI" id="CHEBI:58178"/>
        <dbReference type="ChEBI" id="CHEBI:456216"/>
        <dbReference type="EC" id="2.7.1.67"/>
    </reaction>
</comment>
<dbReference type="PANTHER" id="PTHR12865:SF1">
    <property type="entry name" value="PHOSPHATIDYLINOSITOL 4-KINASE TYPE 2"/>
    <property type="match status" value="1"/>
</dbReference>
<evidence type="ECO:0000256" key="5">
    <source>
        <dbReference type="RuleBase" id="RU367084"/>
    </source>
</evidence>
<sequence length="205" mass="22546">MQRRASRQGYLSEAGASLVDKKLGLNIVPTTAVVELAAPTFYYGRLDRAKARTKERIQSRYPDLGRRFHRIGLPPKVSTTNCHLSVDEARLMRSLGPANSSCRQDARPAAIPTVLVIVHSLPHTHTALLFGGAIANVSATTVHDEAALERGEGQVGKKRTSDGLDSLHCRGRERRMRSGVEEGVECMCFAWGALRKQRECRAADK</sequence>
<keyword evidence="5" id="KW-0472">Membrane</keyword>
<dbReference type="GO" id="GO:0005765">
    <property type="term" value="C:lysosomal membrane"/>
    <property type="evidence" value="ECO:0007669"/>
    <property type="project" value="TreeGrafter"/>
</dbReference>